<sequence length="375" mass="39461">MNSQRTVSSITNVKDSKGNPVDNGESTDDPLLTVYGGGTASSVVFVYDNGDLLTTASVTIDDGTWDFTDTFELGRHAFTVRDTLAGVDSPEWVVTVGVAAVRPTIEAVVDSAGVPVPDDSSTSDPSVILSGTAEPDAVIEIDDEGASWGTTLAPNGLWTKTLTGLQPGRHVFVAKAVISQATSAPWVITYVFERLIIDTSPAILNGVLYHAWTAPPFPPAGTYVDRPASGGVPPYSYMSANPAIATVDERGRVISAGNGITTITVTDSAGSTATFTAIVSNVYQLFGAGLRTNHTSASYAVRDMGGYLPSIAEYRLFRAAYGDEAGQLTPLNCWTRDQAPGPDLTNCWSFVPSTGQEQLIPWQSPGDAFGIAGRL</sequence>
<keyword evidence="3" id="KW-1185">Reference proteome</keyword>
<evidence type="ECO:0008006" key="4">
    <source>
        <dbReference type="Google" id="ProtNLM"/>
    </source>
</evidence>
<dbReference type="EMBL" id="JACONW010000063">
    <property type="protein sequence ID" value="MBC3950976.1"/>
    <property type="molecule type" value="Genomic_DNA"/>
</dbReference>
<comment type="caution">
    <text evidence="2">The sequence shown here is derived from an EMBL/GenBank/DDBJ whole genome shotgun (WGS) entry which is preliminary data.</text>
</comment>
<accession>A0ABR7B1B0</accession>
<dbReference type="InterPro" id="IPR008964">
    <property type="entry name" value="Invasin/intimin_cell_adhesion"/>
</dbReference>
<evidence type="ECO:0000313" key="2">
    <source>
        <dbReference type="EMBL" id="MBC3950976.1"/>
    </source>
</evidence>
<dbReference type="SUPFAM" id="SSF49373">
    <property type="entry name" value="Invasin/intimin cell-adhesion fragments"/>
    <property type="match status" value="1"/>
</dbReference>
<feature type="compositionally biased region" description="Polar residues" evidence="1">
    <location>
        <begin position="1"/>
        <end position="13"/>
    </location>
</feature>
<organism evidence="2 3">
    <name type="scientific">Pseudomonas folii</name>
    <dbReference type="NCBI Taxonomy" id="2762593"/>
    <lineage>
        <taxon>Bacteria</taxon>
        <taxon>Pseudomonadati</taxon>
        <taxon>Pseudomonadota</taxon>
        <taxon>Gammaproteobacteria</taxon>
        <taxon>Pseudomonadales</taxon>
        <taxon>Pseudomonadaceae</taxon>
        <taxon>Pseudomonas</taxon>
    </lineage>
</organism>
<dbReference type="Gene3D" id="2.60.40.1080">
    <property type="match status" value="1"/>
</dbReference>
<name>A0ABR7B1B0_9PSED</name>
<evidence type="ECO:0000256" key="1">
    <source>
        <dbReference type="SAM" id="MobiDB-lite"/>
    </source>
</evidence>
<protein>
    <recommendedName>
        <fullName evidence="4">BIG2 domain-containing protein</fullName>
    </recommendedName>
</protein>
<proteinExistence type="predicted"/>
<reference evidence="2 3" key="1">
    <citation type="submission" date="2020-08" db="EMBL/GenBank/DDBJ databases">
        <title>Putative novel bacterial strains isolated from necrotic wheat leaf tissues caused by Xanthomonas translucens.</title>
        <authorList>
            <person name="Tambong J.T."/>
        </authorList>
    </citation>
    <scope>NUCLEOTIDE SEQUENCE [LARGE SCALE GENOMIC DNA]</scope>
    <source>
        <strain evidence="2 3">DOAB 1069</strain>
    </source>
</reference>
<dbReference type="Gene3D" id="2.60.40.10">
    <property type="entry name" value="Immunoglobulins"/>
    <property type="match status" value="1"/>
</dbReference>
<dbReference type="Proteomes" id="UP000651852">
    <property type="component" value="Unassembled WGS sequence"/>
</dbReference>
<gene>
    <name evidence="2" type="ORF">H8S59_14515</name>
</gene>
<feature type="region of interest" description="Disordered" evidence="1">
    <location>
        <begin position="1"/>
        <end position="29"/>
    </location>
</feature>
<evidence type="ECO:0000313" key="3">
    <source>
        <dbReference type="Proteomes" id="UP000651852"/>
    </source>
</evidence>
<dbReference type="InterPro" id="IPR013783">
    <property type="entry name" value="Ig-like_fold"/>
</dbReference>
<dbReference type="RefSeq" id="WP_187521859.1">
    <property type="nucleotide sequence ID" value="NZ_JACONW010000063.1"/>
</dbReference>